<organism evidence="13 14">
    <name type="scientific">Paramagnetospirillum marisnigri</name>
    <dbReference type="NCBI Taxonomy" id="1285242"/>
    <lineage>
        <taxon>Bacteria</taxon>
        <taxon>Pseudomonadati</taxon>
        <taxon>Pseudomonadota</taxon>
        <taxon>Alphaproteobacteria</taxon>
        <taxon>Rhodospirillales</taxon>
        <taxon>Magnetospirillaceae</taxon>
        <taxon>Paramagnetospirillum</taxon>
    </lineage>
</organism>
<dbReference type="Pfam" id="PF02669">
    <property type="entry name" value="KdpC"/>
    <property type="match status" value="1"/>
</dbReference>
<dbReference type="EMBL" id="LWQT01000046">
    <property type="protein sequence ID" value="OAN51325.1"/>
    <property type="molecule type" value="Genomic_DNA"/>
</dbReference>
<comment type="subcellular location">
    <subcellularLocation>
        <location evidence="11">Cell membrane</location>
        <topology evidence="11">Single-pass membrane protein</topology>
    </subcellularLocation>
</comment>
<evidence type="ECO:0000256" key="6">
    <source>
        <dbReference type="ARBA" id="ARBA00022840"/>
    </source>
</evidence>
<protein>
    <recommendedName>
        <fullName evidence="11">Potassium-transporting ATPase KdpC subunit</fullName>
    </recommendedName>
    <alternativeName>
        <fullName evidence="11">ATP phosphohydrolase [potassium-transporting] C chain</fullName>
    </alternativeName>
    <alternativeName>
        <fullName evidence="11">Potassium-binding and translocating subunit C</fullName>
    </alternativeName>
    <alternativeName>
        <fullName evidence="11">Potassium-translocating ATPase C chain</fullName>
    </alternativeName>
</protein>
<comment type="caution">
    <text evidence="13">The sequence shown here is derived from an EMBL/GenBank/DDBJ whole genome shotgun (WGS) entry which is preliminary data.</text>
</comment>
<evidence type="ECO:0000256" key="1">
    <source>
        <dbReference type="ARBA" id="ARBA00022448"/>
    </source>
</evidence>
<dbReference type="PANTHER" id="PTHR30042:SF2">
    <property type="entry name" value="POTASSIUM-TRANSPORTING ATPASE KDPC SUBUNIT"/>
    <property type="match status" value="1"/>
</dbReference>
<dbReference type="NCBIfam" id="NF001454">
    <property type="entry name" value="PRK00315.1"/>
    <property type="match status" value="1"/>
</dbReference>
<evidence type="ECO:0000256" key="11">
    <source>
        <dbReference type="HAMAP-Rule" id="MF_00276"/>
    </source>
</evidence>
<evidence type="ECO:0000256" key="8">
    <source>
        <dbReference type="ARBA" id="ARBA00022989"/>
    </source>
</evidence>
<evidence type="ECO:0000256" key="2">
    <source>
        <dbReference type="ARBA" id="ARBA00022475"/>
    </source>
</evidence>
<evidence type="ECO:0000256" key="3">
    <source>
        <dbReference type="ARBA" id="ARBA00022538"/>
    </source>
</evidence>
<keyword evidence="9 11" id="KW-0406">Ion transport</keyword>
<evidence type="ECO:0000313" key="14">
    <source>
        <dbReference type="Proteomes" id="UP000078428"/>
    </source>
</evidence>
<evidence type="ECO:0000256" key="4">
    <source>
        <dbReference type="ARBA" id="ARBA00022692"/>
    </source>
</evidence>
<feature type="region of interest" description="Disordered" evidence="12">
    <location>
        <begin position="66"/>
        <end position="102"/>
    </location>
</feature>
<dbReference type="NCBIfam" id="TIGR00681">
    <property type="entry name" value="kdpC"/>
    <property type="match status" value="1"/>
</dbReference>
<evidence type="ECO:0000313" key="13">
    <source>
        <dbReference type="EMBL" id="OAN51325.1"/>
    </source>
</evidence>
<keyword evidence="5 11" id="KW-0547">Nucleotide-binding</keyword>
<reference evidence="13 14" key="1">
    <citation type="submission" date="2016-04" db="EMBL/GenBank/DDBJ databases">
        <title>Draft genome sequence of freshwater magnetotactic bacteria Magnetospirillum marisnigri SP-1 and Magnetospirillum moscoviense BB-1.</title>
        <authorList>
            <person name="Koziaeva V."/>
            <person name="Dziuba M.V."/>
            <person name="Ivanov T.M."/>
            <person name="Kuznetsov B."/>
            <person name="Grouzdev D.S."/>
        </authorList>
    </citation>
    <scope>NUCLEOTIDE SEQUENCE [LARGE SCALE GENOMIC DNA]</scope>
    <source>
        <strain evidence="13 14">SP-1</strain>
    </source>
</reference>
<evidence type="ECO:0000256" key="9">
    <source>
        <dbReference type="ARBA" id="ARBA00023065"/>
    </source>
</evidence>
<keyword evidence="7 11" id="KW-0630">Potassium</keyword>
<keyword evidence="6 11" id="KW-0067">ATP-binding</keyword>
<keyword evidence="4 11" id="KW-0812">Transmembrane</keyword>
<dbReference type="RefSeq" id="WP_068491654.1">
    <property type="nucleotide sequence ID" value="NZ_LWQT01000046.1"/>
</dbReference>
<comment type="subunit">
    <text evidence="11">The system is composed of three essential subunits: KdpA, KdpB and KdpC.</text>
</comment>
<dbReference type="PIRSF" id="PIRSF001296">
    <property type="entry name" value="K_ATPase_KdpC"/>
    <property type="match status" value="1"/>
</dbReference>
<dbReference type="AlphaFoldDB" id="A0A178MSM1"/>
<evidence type="ECO:0000256" key="5">
    <source>
        <dbReference type="ARBA" id="ARBA00022741"/>
    </source>
</evidence>
<keyword evidence="1 11" id="KW-0813">Transport</keyword>
<evidence type="ECO:0000256" key="10">
    <source>
        <dbReference type="ARBA" id="ARBA00023136"/>
    </source>
</evidence>
<keyword evidence="8 11" id="KW-1133">Transmembrane helix</keyword>
<keyword evidence="2 11" id="KW-1003">Cell membrane</keyword>
<feature type="compositionally biased region" description="Low complexity" evidence="12">
    <location>
        <begin position="90"/>
        <end position="102"/>
    </location>
</feature>
<dbReference type="InterPro" id="IPR003820">
    <property type="entry name" value="KdpC"/>
</dbReference>
<dbReference type="STRING" id="1285242.A6A04_16240"/>
<dbReference type="HAMAP" id="MF_00276">
    <property type="entry name" value="KdpC"/>
    <property type="match status" value="1"/>
</dbReference>
<comment type="similarity">
    <text evidence="11">Belongs to the KdpC family.</text>
</comment>
<sequence>MFKQILPAILLTLLLSLLLGLGYPLAMTGIAGTLFPAQAHGSLIERNGQVVGSALIGQGFDKPEYFHSRPSATTGADPADSTKTVPSPYNASNSMGSNASPSSKAYIESTQALVDQIKAENPEARIPVPVDLVTASGSGLDPHVSPAAIEYQLPRVAKARHVAEAELRALVASQAEGRMLGILGEARVNVLKLNLALDERWPQAK</sequence>
<dbReference type="GO" id="GO:0008556">
    <property type="term" value="F:P-type potassium transmembrane transporter activity"/>
    <property type="evidence" value="ECO:0007669"/>
    <property type="project" value="InterPro"/>
</dbReference>
<dbReference type="GO" id="GO:0005886">
    <property type="term" value="C:plasma membrane"/>
    <property type="evidence" value="ECO:0007669"/>
    <property type="project" value="UniProtKB-SubCell"/>
</dbReference>
<name>A0A178MSM1_9PROT</name>
<evidence type="ECO:0000256" key="12">
    <source>
        <dbReference type="SAM" id="MobiDB-lite"/>
    </source>
</evidence>
<gene>
    <name evidence="11" type="primary">kdpC</name>
    <name evidence="13" type="ORF">A6A04_16240</name>
</gene>
<dbReference type="GO" id="GO:0005524">
    <property type="term" value="F:ATP binding"/>
    <property type="evidence" value="ECO:0007669"/>
    <property type="project" value="UniProtKB-UniRule"/>
</dbReference>
<keyword evidence="14" id="KW-1185">Reference proteome</keyword>
<dbReference type="OrthoDB" id="9788285at2"/>
<keyword evidence="10 11" id="KW-0472">Membrane</keyword>
<keyword evidence="3 11" id="KW-0633">Potassium transport</keyword>
<evidence type="ECO:0000256" key="7">
    <source>
        <dbReference type="ARBA" id="ARBA00022958"/>
    </source>
</evidence>
<proteinExistence type="inferred from homology"/>
<accession>A0A178MSM1</accession>
<comment type="function">
    <text evidence="11">Part of the high-affinity ATP-driven potassium transport (or Kdp) system, which catalyzes the hydrolysis of ATP coupled with the electrogenic transport of potassium into the cytoplasm. This subunit acts as a catalytic chaperone that increases the ATP-binding affinity of the ATP-hydrolyzing subunit KdpB by the formation of a transient KdpB/KdpC/ATP ternary complex.</text>
</comment>
<dbReference type="Proteomes" id="UP000078428">
    <property type="component" value="Unassembled WGS sequence"/>
</dbReference>
<dbReference type="PANTHER" id="PTHR30042">
    <property type="entry name" value="POTASSIUM-TRANSPORTING ATPASE C CHAIN"/>
    <property type="match status" value="1"/>
</dbReference>